<evidence type="ECO:0000256" key="7">
    <source>
        <dbReference type="SAM" id="MobiDB-lite"/>
    </source>
</evidence>
<dbReference type="InterPro" id="IPR041470">
    <property type="entry name" value="GCP_N"/>
</dbReference>
<dbReference type="GO" id="GO:0000922">
    <property type="term" value="C:spindle pole"/>
    <property type="evidence" value="ECO:0007669"/>
    <property type="project" value="InterPro"/>
</dbReference>
<accession>A0A0D1YRT3</accession>
<dbReference type="EMBL" id="KN847545">
    <property type="protein sequence ID" value="KIW03332.1"/>
    <property type="molecule type" value="Genomic_DNA"/>
</dbReference>
<dbReference type="RefSeq" id="XP_016213202.1">
    <property type="nucleotide sequence ID" value="XM_016359063.1"/>
</dbReference>
<protein>
    <recommendedName>
        <fullName evidence="6">Spindle pole body component</fullName>
    </recommendedName>
</protein>
<feature type="domain" description="Gamma tubulin complex component C-terminal" evidence="8">
    <location>
        <begin position="321"/>
        <end position="758"/>
    </location>
</feature>
<dbReference type="RefSeq" id="XP_016213201.1">
    <property type="nucleotide sequence ID" value="XM_016359062.1"/>
</dbReference>
<dbReference type="GeneID" id="27313517"/>
<evidence type="ECO:0000259" key="8">
    <source>
        <dbReference type="Pfam" id="PF04130"/>
    </source>
</evidence>
<dbReference type="InterPro" id="IPR040457">
    <property type="entry name" value="GCP_C"/>
</dbReference>
<evidence type="ECO:0000313" key="11">
    <source>
        <dbReference type="Proteomes" id="UP000053259"/>
    </source>
</evidence>
<dbReference type="EMBL" id="KN847545">
    <property type="protein sequence ID" value="KIW03333.1"/>
    <property type="molecule type" value="Genomic_DNA"/>
</dbReference>
<evidence type="ECO:0000256" key="6">
    <source>
        <dbReference type="RuleBase" id="RU363050"/>
    </source>
</evidence>
<dbReference type="GO" id="GO:0051011">
    <property type="term" value="F:microtubule minus-end binding"/>
    <property type="evidence" value="ECO:0007669"/>
    <property type="project" value="TreeGrafter"/>
</dbReference>
<organism evidence="10 11">
    <name type="scientific">Verruconis gallopava</name>
    <dbReference type="NCBI Taxonomy" id="253628"/>
    <lineage>
        <taxon>Eukaryota</taxon>
        <taxon>Fungi</taxon>
        <taxon>Dikarya</taxon>
        <taxon>Ascomycota</taxon>
        <taxon>Pezizomycotina</taxon>
        <taxon>Dothideomycetes</taxon>
        <taxon>Pleosporomycetidae</taxon>
        <taxon>Venturiales</taxon>
        <taxon>Sympoventuriaceae</taxon>
        <taxon>Verruconis</taxon>
    </lineage>
</organism>
<dbReference type="VEuPathDB" id="FungiDB:PV09_05544"/>
<dbReference type="GO" id="GO:0031122">
    <property type="term" value="P:cytoplasmic microtubule organization"/>
    <property type="evidence" value="ECO:0007669"/>
    <property type="project" value="TreeGrafter"/>
</dbReference>
<dbReference type="PANTHER" id="PTHR19302:SF27">
    <property type="entry name" value="GAMMA-TUBULIN COMPLEX COMPONENT 4"/>
    <property type="match status" value="1"/>
</dbReference>
<dbReference type="GO" id="GO:0000930">
    <property type="term" value="C:gamma-tubulin complex"/>
    <property type="evidence" value="ECO:0007669"/>
    <property type="project" value="UniProtKB-ARBA"/>
</dbReference>
<keyword evidence="5 6" id="KW-0206">Cytoskeleton</keyword>
<feature type="compositionally biased region" description="Low complexity" evidence="7">
    <location>
        <begin position="578"/>
        <end position="591"/>
    </location>
</feature>
<dbReference type="GO" id="GO:0044732">
    <property type="term" value="C:mitotic spindle pole body"/>
    <property type="evidence" value="ECO:0007669"/>
    <property type="project" value="TreeGrafter"/>
</dbReference>
<dbReference type="InterPro" id="IPR007259">
    <property type="entry name" value="GCP"/>
</dbReference>
<keyword evidence="11" id="KW-1185">Reference proteome</keyword>
<dbReference type="PANTHER" id="PTHR19302">
    <property type="entry name" value="GAMMA TUBULIN COMPLEX PROTEIN"/>
    <property type="match status" value="1"/>
</dbReference>
<feature type="domain" description="Gamma tubulin complex component protein N-terminal" evidence="9">
    <location>
        <begin position="2"/>
        <end position="311"/>
    </location>
</feature>
<dbReference type="GO" id="GO:0043015">
    <property type="term" value="F:gamma-tubulin binding"/>
    <property type="evidence" value="ECO:0007669"/>
    <property type="project" value="InterPro"/>
</dbReference>
<dbReference type="Proteomes" id="UP000053259">
    <property type="component" value="Unassembled WGS sequence"/>
</dbReference>
<feature type="region of interest" description="Disordered" evidence="7">
    <location>
        <begin position="569"/>
        <end position="595"/>
    </location>
</feature>
<dbReference type="GO" id="GO:0007020">
    <property type="term" value="P:microtubule nucleation"/>
    <property type="evidence" value="ECO:0007669"/>
    <property type="project" value="InterPro"/>
</dbReference>
<dbReference type="GO" id="GO:0051225">
    <property type="term" value="P:spindle assembly"/>
    <property type="evidence" value="ECO:0007669"/>
    <property type="project" value="TreeGrafter"/>
</dbReference>
<evidence type="ECO:0000256" key="2">
    <source>
        <dbReference type="ARBA" id="ARBA00010337"/>
    </source>
</evidence>
<dbReference type="STRING" id="253628.A0A0D1YRT3"/>
<dbReference type="OrthoDB" id="78652at2759"/>
<reference evidence="10 11" key="1">
    <citation type="submission" date="2015-01" db="EMBL/GenBank/DDBJ databases">
        <title>The Genome Sequence of Ochroconis gallopava CBS43764.</title>
        <authorList>
            <consortium name="The Broad Institute Genomics Platform"/>
            <person name="Cuomo C."/>
            <person name="de Hoog S."/>
            <person name="Gorbushina A."/>
            <person name="Stielow B."/>
            <person name="Teixiera M."/>
            <person name="Abouelleil A."/>
            <person name="Chapman S.B."/>
            <person name="Priest M."/>
            <person name="Young S.K."/>
            <person name="Wortman J."/>
            <person name="Nusbaum C."/>
            <person name="Birren B."/>
        </authorList>
    </citation>
    <scope>NUCLEOTIDE SEQUENCE [LARGE SCALE GENOMIC DNA]</scope>
    <source>
        <strain evidence="10 11">CBS 43764</strain>
    </source>
</reference>
<keyword evidence="3 6" id="KW-0963">Cytoplasm</keyword>
<evidence type="ECO:0000256" key="3">
    <source>
        <dbReference type="ARBA" id="ARBA00022490"/>
    </source>
</evidence>
<dbReference type="GO" id="GO:0005874">
    <property type="term" value="C:microtubule"/>
    <property type="evidence" value="ECO:0007669"/>
    <property type="project" value="UniProtKB-KW"/>
</dbReference>
<name>A0A0D1YRT3_9PEZI</name>
<dbReference type="HOGENOM" id="CLU_005595_0_0_1"/>
<dbReference type="Pfam" id="PF04130">
    <property type="entry name" value="GCP_C_terminal"/>
    <property type="match status" value="1"/>
</dbReference>
<comment type="similarity">
    <text evidence="2 6">Belongs to the TUBGCP family.</text>
</comment>
<evidence type="ECO:0000256" key="1">
    <source>
        <dbReference type="ARBA" id="ARBA00004267"/>
    </source>
</evidence>
<keyword evidence="4 6" id="KW-0493">Microtubule</keyword>
<dbReference type="GO" id="GO:0051321">
    <property type="term" value="P:meiotic cell cycle"/>
    <property type="evidence" value="ECO:0007669"/>
    <property type="project" value="TreeGrafter"/>
</dbReference>
<proteinExistence type="inferred from homology"/>
<dbReference type="GO" id="GO:0000278">
    <property type="term" value="P:mitotic cell cycle"/>
    <property type="evidence" value="ECO:0007669"/>
    <property type="project" value="TreeGrafter"/>
</dbReference>
<dbReference type="Pfam" id="PF17681">
    <property type="entry name" value="GCP_N_terminal"/>
    <property type="match status" value="1"/>
</dbReference>
<dbReference type="AlphaFoldDB" id="A0A0D1YRT3"/>
<evidence type="ECO:0000256" key="4">
    <source>
        <dbReference type="ARBA" id="ARBA00022701"/>
    </source>
</evidence>
<gene>
    <name evidence="10" type="ORF">PV09_05544</name>
</gene>
<comment type="subcellular location">
    <subcellularLocation>
        <location evidence="1 6">Cytoplasm</location>
        <location evidence="1 6">Cytoskeleton</location>
        <location evidence="1 6">Microtubule organizing center</location>
    </subcellularLocation>
</comment>
<sequence>MLHEILLSLSGHPSPLLDAKSNTPRDGSVDFPHLSPPEQALIQTIGRLARLHREVRDQIGRISSSHPSTVARAVATAISTVQLERFQRKILEVEAKILKRDAANVGAYNIVPLAGVVGEFNEWTRMLDWYWQLVSFIQPRKGTAATEESSTPCSGAALIDRLRQEAQTGYPDIEVAALELSKVAETAWLRQLSSWVLYGRLPFVGAHDFFVQQIETEDGIDVEFDVVSALLPRFVSRDTAASILFIGKSLNTIRIRGGTPDHGSISFTEMDLIPVHLQHLAQLVFPLSSSSLTTAIGEIRSSLSRNTLQQLLPLPSIIQILSLLRDFFLLRQGEFAVALINEADACLRARGQSSKTAESFKGMLIKETEVTKILTKTLSTLATSTDDDANASLDFARALLRLHISKPASTRPSTPGRAKTVEKLPRLSPVAFNDLLLPVPTNLSIDVTTPFDLFLTPADIHVYSALQAYILSIRRAHLRICSLWRQTPLRRTYPTSLTPPETSRPYAAKLLAKKRTRATRRNNDMRAIWATCSAAAFLLGEMGNYFEGEVIDQAWSHLLDWLVQKPETRPESAKSHRSSSQASFDSPSASPCGGSNEIASHLNKLSITDKEAGSGAMPTPHDPAVLTNAHRMFLAALARSLLTIDIPFTSSLRDLLQNIDTLVALVIRLQSIQESLDLEEDEGVVDPMGDFAKQEEDVIRELGRSRKRVDAGLRAVVERLRVVDQESAIRDADEGEVELGMFVPYRGAGVERLLMRIDGGRREVGGEDGEHGDSE</sequence>
<evidence type="ECO:0000313" key="10">
    <source>
        <dbReference type="EMBL" id="KIW03332.1"/>
    </source>
</evidence>
<evidence type="ECO:0000256" key="5">
    <source>
        <dbReference type="ARBA" id="ARBA00023212"/>
    </source>
</evidence>
<dbReference type="InterPro" id="IPR042241">
    <property type="entry name" value="GCP_C_sf"/>
</dbReference>
<dbReference type="Gene3D" id="1.20.120.1900">
    <property type="entry name" value="Gamma-tubulin complex, C-terminal domain"/>
    <property type="match status" value="1"/>
</dbReference>
<evidence type="ECO:0000259" key="9">
    <source>
        <dbReference type="Pfam" id="PF17681"/>
    </source>
</evidence>